<evidence type="ECO:0000256" key="7">
    <source>
        <dbReference type="ARBA" id="ARBA00023157"/>
    </source>
</evidence>
<organism evidence="10 11">
    <name type="scientific">Eublepharis macularius</name>
    <name type="common">Leopard gecko</name>
    <name type="synonym">Cyrtodactylus macularius</name>
    <dbReference type="NCBI Taxonomy" id="481883"/>
    <lineage>
        <taxon>Eukaryota</taxon>
        <taxon>Metazoa</taxon>
        <taxon>Chordata</taxon>
        <taxon>Craniata</taxon>
        <taxon>Vertebrata</taxon>
        <taxon>Euteleostomi</taxon>
        <taxon>Lepidosauria</taxon>
        <taxon>Squamata</taxon>
        <taxon>Bifurcata</taxon>
        <taxon>Gekkota</taxon>
        <taxon>Eublepharidae</taxon>
        <taxon>Eublepharinae</taxon>
        <taxon>Eublepharis</taxon>
    </lineage>
</organism>
<keyword evidence="8" id="KW-0472">Membrane</keyword>
<keyword evidence="10" id="KW-1185">Reference proteome</keyword>
<accession>A0AA97LDI9</accession>
<dbReference type="KEGG" id="emc:129340543"/>
<keyword evidence="6" id="KW-0106">Calcium</keyword>
<dbReference type="InterPro" id="IPR016186">
    <property type="entry name" value="C-type_lectin-like/link_sf"/>
</dbReference>
<gene>
    <name evidence="11" type="primary">LOC129340543</name>
</gene>
<dbReference type="Gene3D" id="3.10.100.10">
    <property type="entry name" value="Mannose-Binding Protein A, subunit A"/>
    <property type="match status" value="1"/>
</dbReference>
<proteinExistence type="inferred from homology"/>
<keyword evidence="3" id="KW-0964">Secreted</keyword>
<evidence type="ECO:0000256" key="5">
    <source>
        <dbReference type="ARBA" id="ARBA00022734"/>
    </source>
</evidence>
<evidence type="ECO:0000256" key="2">
    <source>
        <dbReference type="ARBA" id="ARBA00006250"/>
    </source>
</evidence>
<comment type="similarity">
    <text evidence="2">Belongs to the true venom lectin family.</text>
</comment>
<evidence type="ECO:0000313" key="10">
    <source>
        <dbReference type="Proteomes" id="UP001190640"/>
    </source>
</evidence>
<protein>
    <submittedName>
        <fullName evidence="11">Regenerating islet-derived protein 4-like</fullName>
    </submittedName>
</protein>
<dbReference type="PROSITE" id="PS50041">
    <property type="entry name" value="C_TYPE_LECTIN_2"/>
    <property type="match status" value="1"/>
</dbReference>
<dbReference type="SUPFAM" id="SSF56436">
    <property type="entry name" value="C-type lectin-like"/>
    <property type="match status" value="1"/>
</dbReference>
<feature type="domain" description="C-type lectin" evidence="9">
    <location>
        <begin position="35"/>
        <end position="182"/>
    </location>
</feature>
<dbReference type="Proteomes" id="UP001190640">
    <property type="component" value="Chromosome 12"/>
</dbReference>
<dbReference type="InterPro" id="IPR001304">
    <property type="entry name" value="C-type_lectin-like"/>
</dbReference>
<feature type="transmembrane region" description="Helical" evidence="8">
    <location>
        <begin position="6"/>
        <end position="23"/>
    </location>
</feature>
<dbReference type="GO" id="GO:0046872">
    <property type="term" value="F:metal ion binding"/>
    <property type="evidence" value="ECO:0007669"/>
    <property type="project" value="UniProtKB-KW"/>
</dbReference>
<dbReference type="SMART" id="SM00034">
    <property type="entry name" value="CLECT"/>
    <property type="match status" value="1"/>
</dbReference>
<dbReference type="RefSeq" id="XP_054851374.1">
    <property type="nucleotide sequence ID" value="XM_054995399.1"/>
</dbReference>
<evidence type="ECO:0000259" key="9">
    <source>
        <dbReference type="PROSITE" id="PS50041"/>
    </source>
</evidence>
<evidence type="ECO:0000256" key="4">
    <source>
        <dbReference type="ARBA" id="ARBA00022723"/>
    </source>
</evidence>
<dbReference type="FunFam" id="3.10.100.10:FF:000015">
    <property type="entry name" value="C-type lectin Cal"/>
    <property type="match status" value="1"/>
</dbReference>
<evidence type="ECO:0000256" key="1">
    <source>
        <dbReference type="ARBA" id="ARBA00004613"/>
    </source>
</evidence>
<keyword evidence="5" id="KW-0430">Lectin</keyword>
<keyword evidence="7" id="KW-1015">Disulfide bond</keyword>
<sequence>MASTTYLSAFFFSFLVSYIFLGVKADNCARDWLEYQGNCYGYFETKVSWEKAEIDCQSYARGAHLASILTTAESLVVANHIAAFQNEASDVWIGLRDITHKGRWRWADGSVFNYKSWLVVPPKIQKNPKYCVELLRSGSGSSVVQDQNGVVQQTEERGLSERADFTKWRNTKCQKLNAYICKHEL</sequence>
<dbReference type="PRINTS" id="PR01504">
    <property type="entry name" value="PNCREATITSAP"/>
</dbReference>
<dbReference type="PANTHER" id="PTHR22803">
    <property type="entry name" value="MANNOSE, PHOSPHOLIPASE, LECTIN RECEPTOR RELATED"/>
    <property type="match status" value="1"/>
</dbReference>
<dbReference type="GO" id="GO:0005576">
    <property type="term" value="C:extracellular region"/>
    <property type="evidence" value="ECO:0007669"/>
    <property type="project" value="UniProtKB-SubCell"/>
</dbReference>
<dbReference type="AlphaFoldDB" id="A0AA97LDI9"/>
<evidence type="ECO:0000256" key="8">
    <source>
        <dbReference type="SAM" id="Phobius"/>
    </source>
</evidence>
<dbReference type="Pfam" id="PF00059">
    <property type="entry name" value="Lectin_C"/>
    <property type="match status" value="1"/>
</dbReference>
<keyword evidence="8" id="KW-0812">Transmembrane</keyword>
<dbReference type="InterPro" id="IPR050111">
    <property type="entry name" value="C-type_lectin/snaclec_domain"/>
</dbReference>
<keyword evidence="4" id="KW-0479">Metal-binding</keyword>
<reference evidence="11" key="1">
    <citation type="submission" date="2025-08" db="UniProtKB">
        <authorList>
            <consortium name="RefSeq"/>
        </authorList>
    </citation>
    <scope>IDENTIFICATION</scope>
    <source>
        <tissue evidence="11">Blood</tissue>
    </source>
</reference>
<dbReference type="GO" id="GO:0030246">
    <property type="term" value="F:carbohydrate binding"/>
    <property type="evidence" value="ECO:0007669"/>
    <property type="project" value="UniProtKB-KW"/>
</dbReference>
<comment type="subcellular location">
    <subcellularLocation>
        <location evidence="1">Secreted</location>
    </subcellularLocation>
</comment>
<evidence type="ECO:0000256" key="3">
    <source>
        <dbReference type="ARBA" id="ARBA00022525"/>
    </source>
</evidence>
<evidence type="ECO:0000256" key="6">
    <source>
        <dbReference type="ARBA" id="ARBA00022837"/>
    </source>
</evidence>
<evidence type="ECO:0000313" key="11">
    <source>
        <dbReference type="RefSeq" id="XP_054851374.1"/>
    </source>
</evidence>
<dbReference type="GeneID" id="129340543"/>
<keyword evidence="8" id="KW-1133">Transmembrane helix</keyword>
<dbReference type="InterPro" id="IPR016187">
    <property type="entry name" value="CTDL_fold"/>
</dbReference>
<name>A0AA97LDI9_EUBMA</name>